<dbReference type="Gene3D" id="3.40.50.10490">
    <property type="entry name" value="Glucose-6-phosphate isomerase like protein, domain 1"/>
    <property type="match status" value="2"/>
</dbReference>
<evidence type="ECO:0000256" key="5">
    <source>
        <dbReference type="ARBA" id="ARBA00023235"/>
    </source>
</evidence>
<dbReference type="CDD" id="cd05016">
    <property type="entry name" value="SIS_PGI_2"/>
    <property type="match status" value="1"/>
</dbReference>
<feature type="active site" evidence="7">
    <location>
        <position position="513"/>
    </location>
</feature>
<dbReference type="Gene3D" id="1.10.1390.10">
    <property type="match status" value="1"/>
</dbReference>
<dbReference type="InterPro" id="IPR018189">
    <property type="entry name" value="Phosphoglucose_isomerase_CS"/>
</dbReference>
<evidence type="ECO:0000256" key="7">
    <source>
        <dbReference type="HAMAP-Rule" id="MF_00473"/>
    </source>
</evidence>
<dbReference type="EMBL" id="CP011409">
    <property type="protein sequence ID" value="AKZ64784.1"/>
    <property type="molecule type" value="Genomic_DNA"/>
</dbReference>
<dbReference type="PANTHER" id="PTHR11469:SF1">
    <property type="entry name" value="GLUCOSE-6-PHOSPHATE ISOMERASE"/>
    <property type="match status" value="1"/>
</dbReference>
<comment type="similarity">
    <text evidence="2 7 8">Belongs to the GPI family.</text>
</comment>
<dbReference type="PRINTS" id="PR00662">
    <property type="entry name" value="G6PISOMERASE"/>
</dbReference>
<proteinExistence type="inferred from homology"/>
<protein>
    <recommendedName>
        <fullName evidence="7">Glucose-6-phosphate isomerase</fullName>
        <shortName evidence="7">GPI</shortName>
        <ecNumber evidence="7">5.3.1.9</ecNumber>
    </recommendedName>
    <alternativeName>
        <fullName evidence="7">Phosphoglucose isomerase</fullName>
        <shortName evidence="7">PGI</shortName>
    </alternativeName>
    <alternativeName>
        <fullName evidence="7">Phosphohexose isomerase</fullName>
        <shortName evidence="7">PHI</shortName>
    </alternativeName>
</protein>
<comment type="pathway">
    <text evidence="7">Carbohydrate biosynthesis; gluconeogenesis.</text>
</comment>
<comment type="function">
    <text evidence="7">Catalyzes the reversible isomerization of glucose-6-phosphate to fructose-6-phosphate.</text>
</comment>
<dbReference type="Pfam" id="PF00342">
    <property type="entry name" value="PGI"/>
    <property type="match status" value="1"/>
</dbReference>
<dbReference type="PANTHER" id="PTHR11469">
    <property type="entry name" value="GLUCOSE-6-PHOSPHATE ISOMERASE"/>
    <property type="match status" value="1"/>
</dbReference>
<dbReference type="PROSITE" id="PS00174">
    <property type="entry name" value="P_GLUCOSE_ISOMERASE_2"/>
    <property type="match status" value="1"/>
</dbReference>
<dbReference type="HAMAP" id="MF_00473">
    <property type="entry name" value="G6P_isomerase"/>
    <property type="match status" value="1"/>
</dbReference>
<keyword evidence="10" id="KW-1185">Reference proteome</keyword>
<evidence type="ECO:0000256" key="3">
    <source>
        <dbReference type="ARBA" id="ARBA00022432"/>
    </source>
</evidence>
<dbReference type="InterPro" id="IPR035482">
    <property type="entry name" value="SIS_PGI_2"/>
</dbReference>
<feature type="active site" evidence="7">
    <location>
        <position position="385"/>
    </location>
</feature>
<evidence type="ECO:0000313" key="9">
    <source>
        <dbReference type="EMBL" id="AKZ64784.1"/>
    </source>
</evidence>
<evidence type="ECO:0000256" key="1">
    <source>
        <dbReference type="ARBA" id="ARBA00004926"/>
    </source>
</evidence>
<accession>A0ABN4I3R8</accession>
<dbReference type="InterPro" id="IPR023096">
    <property type="entry name" value="G6P_Isomerase_C"/>
</dbReference>
<sequence>MPHTALPATAAFQALLSHHAEVRDRHMRDLFAADPQRFDNMTVKAAGILLDYSKNRVDHTTLKLLFELARERGVERQRAAMFSGEKINFTEHRAVLHTALRAPRGQALIVDGQHVGEDVHAVLDRIHSFTERVRESQWLGLSGKPITDIVNIGIGGSHLGPQMACTALRTFAHPRLTMHFVSNVDGHDLHDVLQRVDVETTLFIVASKTFTTQETMMNAGSARDWFLQRAAAADLAKHFVAVSTNTEAVRAFGIDTDNMFPFWDWVGGRYSMWSSIGLSIALAIGFKNFSELLAGAHAMDKHFCEAPLERNMPIIQALIGIWNRNCFNSESLSIAPYHHDLRHFPAYLQQLEMESNGKRITRDGSAVGVATCPFIWGDVGTNGQHAFFQLLHQGTDITPIDFIAVLHATHDLPGHHAVLLANCFAQSEAFMRGKQAEEVRDDLKKLGVDDDEINFLLPHKTFNGNRPSNTLLLDALTPATLGALIALYEHKTFVQGTIWGINSFDQWGVELGKVLAKTIQSELAGEAVPARHDCSTNALIALAKKALSDTQD</sequence>
<evidence type="ECO:0000256" key="4">
    <source>
        <dbReference type="ARBA" id="ARBA00023152"/>
    </source>
</evidence>
<feature type="active site" description="Proton donor" evidence="7">
    <location>
        <position position="354"/>
    </location>
</feature>
<comment type="catalytic activity">
    <reaction evidence="6 7 8">
        <text>alpha-D-glucose 6-phosphate = beta-D-fructose 6-phosphate</text>
        <dbReference type="Rhea" id="RHEA:11816"/>
        <dbReference type="ChEBI" id="CHEBI:57634"/>
        <dbReference type="ChEBI" id="CHEBI:58225"/>
        <dbReference type="EC" id="5.3.1.9"/>
    </reaction>
</comment>
<evidence type="ECO:0000256" key="6">
    <source>
        <dbReference type="ARBA" id="ARBA00029321"/>
    </source>
</evidence>
<gene>
    <name evidence="7" type="primary">pgi</name>
    <name evidence="9" type="ORF">F506_20920</name>
</gene>
<evidence type="ECO:0000256" key="8">
    <source>
        <dbReference type="RuleBase" id="RU000612"/>
    </source>
</evidence>
<dbReference type="InterPro" id="IPR035476">
    <property type="entry name" value="SIS_PGI_1"/>
</dbReference>
<reference evidence="10" key="1">
    <citation type="journal article" date="2015" name="Genome Announc.">
        <title>Complete Genome Sequence of Herbaspirillum hiltneri N3 (DSM 17495), Isolated from Surface-Sterilized Wheat Roots.</title>
        <authorList>
            <person name="Guizelini D."/>
            <person name="Saizaki P.M."/>
            <person name="Coimbra N.A."/>
            <person name="Weiss V.A."/>
            <person name="Faoro H."/>
            <person name="Sfeir M.Z."/>
            <person name="Baura V.A."/>
            <person name="Monteiro R.A."/>
            <person name="Chubatsu L.S."/>
            <person name="Souza E.M."/>
            <person name="Cruz L.M."/>
            <person name="Pedrosa F.O."/>
            <person name="Raittz R.T."/>
            <person name="Marchaukoski J.N."/>
            <person name="Steffens M.B."/>
        </authorList>
    </citation>
    <scope>NUCLEOTIDE SEQUENCE [LARGE SCALE GENOMIC DNA]</scope>
    <source>
        <strain evidence="10">N3</strain>
    </source>
</reference>
<organism evidence="9 10">
    <name type="scientific">Herbaspirillum hiltneri N3</name>
    <dbReference type="NCBI Taxonomy" id="1262470"/>
    <lineage>
        <taxon>Bacteria</taxon>
        <taxon>Pseudomonadati</taxon>
        <taxon>Pseudomonadota</taxon>
        <taxon>Betaproteobacteria</taxon>
        <taxon>Burkholderiales</taxon>
        <taxon>Oxalobacteraceae</taxon>
        <taxon>Herbaspirillum</taxon>
    </lineage>
</organism>
<keyword evidence="7" id="KW-0963">Cytoplasm</keyword>
<evidence type="ECO:0000256" key="2">
    <source>
        <dbReference type="ARBA" id="ARBA00006604"/>
    </source>
</evidence>
<dbReference type="InterPro" id="IPR001672">
    <property type="entry name" value="G6P_Isomerase"/>
</dbReference>
<evidence type="ECO:0000313" key="10">
    <source>
        <dbReference type="Proteomes" id="UP000063429"/>
    </source>
</evidence>
<keyword evidence="5 7" id="KW-0413">Isomerase</keyword>
<keyword evidence="4 7" id="KW-0324">Glycolysis</keyword>
<comment type="subcellular location">
    <subcellularLocation>
        <location evidence="7">Cytoplasm</location>
    </subcellularLocation>
</comment>
<dbReference type="CDD" id="cd05015">
    <property type="entry name" value="SIS_PGI_1"/>
    <property type="match status" value="1"/>
</dbReference>
<dbReference type="EC" id="5.3.1.9" evidence="7"/>
<dbReference type="SUPFAM" id="SSF53697">
    <property type="entry name" value="SIS domain"/>
    <property type="match status" value="1"/>
</dbReference>
<dbReference type="Proteomes" id="UP000063429">
    <property type="component" value="Chromosome"/>
</dbReference>
<dbReference type="InterPro" id="IPR046348">
    <property type="entry name" value="SIS_dom_sf"/>
</dbReference>
<dbReference type="PROSITE" id="PS00765">
    <property type="entry name" value="P_GLUCOSE_ISOMERASE_1"/>
    <property type="match status" value="1"/>
</dbReference>
<dbReference type="PROSITE" id="PS51463">
    <property type="entry name" value="P_GLUCOSE_ISOMERASE_3"/>
    <property type="match status" value="1"/>
</dbReference>
<dbReference type="GO" id="GO:0016853">
    <property type="term" value="F:isomerase activity"/>
    <property type="evidence" value="ECO:0007669"/>
    <property type="project" value="UniProtKB-KW"/>
</dbReference>
<name>A0ABN4I3R8_9BURK</name>
<keyword evidence="3 7" id="KW-0312">Gluconeogenesis</keyword>
<dbReference type="NCBIfam" id="NF001211">
    <property type="entry name" value="PRK00179.1"/>
    <property type="match status" value="1"/>
</dbReference>
<dbReference type="RefSeq" id="WP_053200631.1">
    <property type="nucleotide sequence ID" value="NZ_CP011409.1"/>
</dbReference>
<comment type="pathway">
    <text evidence="1 7 8">Carbohydrate degradation; glycolysis; D-glyceraldehyde 3-phosphate and glycerone phosphate from D-glucose: step 2/4.</text>
</comment>